<name>A0A0D1YV87_9EURO</name>
<evidence type="ECO:0000256" key="6">
    <source>
        <dbReference type="ARBA" id="ARBA00022806"/>
    </source>
</evidence>
<dbReference type="InterPro" id="IPR050615">
    <property type="entry name" value="ATP-dep_DNA_Helicase"/>
</dbReference>
<dbReference type="STRING" id="1016849.A0A0D1YV87"/>
<dbReference type="Pfam" id="PF13625">
    <property type="entry name" value="Helicase_C_3"/>
    <property type="match status" value="1"/>
</dbReference>
<evidence type="ECO:0000256" key="3">
    <source>
        <dbReference type="ARBA" id="ARBA00022741"/>
    </source>
</evidence>
<accession>A0A0D1YV87</accession>
<evidence type="ECO:0000256" key="12">
    <source>
        <dbReference type="ARBA" id="ARBA00034617"/>
    </source>
</evidence>
<evidence type="ECO:0000256" key="2">
    <source>
        <dbReference type="ARBA" id="ARBA00006637"/>
    </source>
</evidence>
<dbReference type="InterPro" id="IPR032830">
    <property type="entry name" value="XPB/Ssl2_N"/>
</dbReference>
<evidence type="ECO:0000256" key="11">
    <source>
        <dbReference type="ARBA" id="ARBA00023242"/>
    </source>
</evidence>
<evidence type="ECO:0000256" key="13">
    <source>
        <dbReference type="ARBA" id="ARBA00034808"/>
    </source>
</evidence>
<dbReference type="GO" id="GO:0005675">
    <property type="term" value="C:transcription factor TFIIH holo complex"/>
    <property type="evidence" value="ECO:0007669"/>
    <property type="project" value="TreeGrafter"/>
</dbReference>
<evidence type="ECO:0000256" key="7">
    <source>
        <dbReference type="ARBA" id="ARBA00022840"/>
    </source>
</evidence>
<dbReference type="InterPro" id="IPR001650">
    <property type="entry name" value="Helicase_C-like"/>
</dbReference>
<feature type="region of interest" description="Disordered" evidence="15">
    <location>
        <begin position="252"/>
        <end position="273"/>
    </location>
</feature>
<dbReference type="GO" id="GO:0006289">
    <property type="term" value="P:nucleotide-excision repair"/>
    <property type="evidence" value="ECO:0007669"/>
    <property type="project" value="InterPro"/>
</dbReference>
<dbReference type="PRINTS" id="PR00851">
    <property type="entry name" value="XRODRMPGMNTB"/>
</dbReference>
<keyword evidence="5 18" id="KW-0378">Hydrolase</keyword>
<organism evidence="19 20">
    <name type="scientific">Exophiala sideris</name>
    <dbReference type="NCBI Taxonomy" id="1016849"/>
    <lineage>
        <taxon>Eukaryota</taxon>
        <taxon>Fungi</taxon>
        <taxon>Dikarya</taxon>
        <taxon>Ascomycota</taxon>
        <taxon>Pezizomycotina</taxon>
        <taxon>Eurotiomycetes</taxon>
        <taxon>Chaetothyriomycetidae</taxon>
        <taxon>Chaetothyriales</taxon>
        <taxon>Herpotrichiellaceae</taxon>
        <taxon>Exophiala</taxon>
    </lineage>
</organism>
<dbReference type="GO" id="GO:0016787">
    <property type="term" value="F:hydrolase activity"/>
    <property type="evidence" value="ECO:0007669"/>
    <property type="project" value="UniProtKB-KW"/>
</dbReference>
<dbReference type="SUPFAM" id="SSF52540">
    <property type="entry name" value="P-loop containing nucleoside triphosphate hydrolases"/>
    <property type="match status" value="2"/>
</dbReference>
<dbReference type="NCBIfam" id="TIGR00603">
    <property type="entry name" value="rad25"/>
    <property type="match status" value="1"/>
</dbReference>
<keyword evidence="8" id="KW-0238">DNA-binding</keyword>
<dbReference type="SMART" id="SM00490">
    <property type="entry name" value="HELICc"/>
    <property type="match status" value="1"/>
</dbReference>
<dbReference type="InterPro" id="IPR001161">
    <property type="entry name" value="XPB/Ssl2"/>
</dbReference>
<evidence type="ECO:0000259" key="16">
    <source>
        <dbReference type="PROSITE" id="PS51192"/>
    </source>
</evidence>
<keyword evidence="4" id="KW-0227">DNA damage</keyword>
<dbReference type="SMART" id="SM00487">
    <property type="entry name" value="DEXDc"/>
    <property type="match status" value="1"/>
</dbReference>
<comment type="similarity">
    <text evidence="2">Belongs to the helicase family. RAD25/XPB subfamily.</text>
</comment>
<keyword evidence="6 18" id="KW-0347">Helicase</keyword>
<dbReference type="FunFam" id="3.40.50.300:FF:000117">
    <property type="entry name" value="Putative DNA repair helicase rad25"/>
    <property type="match status" value="1"/>
</dbReference>
<evidence type="ECO:0000256" key="8">
    <source>
        <dbReference type="ARBA" id="ARBA00023125"/>
    </source>
</evidence>
<dbReference type="GO" id="GO:0000112">
    <property type="term" value="C:nucleotide-excision repair factor 3 complex"/>
    <property type="evidence" value="ECO:0007669"/>
    <property type="project" value="TreeGrafter"/>
</dbReference>
<keyword evidence="21" id="KW-1185">Reference proteome</keyword>
<dbReference type="EMBL" id="KN846951">
    <property type="protein sequence ID" value="KIV86472.1"/>
    <property type="molecule type" value="Genomic_DNA"/>
</dbReference>
<dbReference type="EMBL" id="JAVRRF010000002">
    <property type="protein sequence ID" value="KAK5067597.1"/>
    <property type="molecule type" value="Genomic_DNA"/>
</dbReference>
<dbReference type="InterPro" id="IPR006935">
    <property type="entry name" value="Helicase/UvrB_N"/>
</dbReference>
<protein>
    <recommendedName>
        <fullName evidence="13">DNA 3'-5' helicase</fullName>
        <ecNumber evidence="13">5.6.2.4</ecNumber>
    </recommendedName>
</protein>
<dbReference type="GO" id="GO:0003677">
    <property type="term" value="F:DNA binding"/>
    <property type="evidence" value="ECO:0007669"/>
    <property type="project" value="UniProtKB-KW"/>
</dbReference>
<proteinExistence type="inferred from homology"/>
<feature type="compositionally biased region" description="Basic and acidic residues" evidence="15">
    <location>
        <begin position="818"/>
        <end position="847"/>
    </location>
</feature>
<dbReference type="InterPro" id="IPR014001">
    <property type="entry name" value="Helicase_ATP-bd"/>
</dbReference>
<evidence type="ECO:0000256" key="5">
    <source>
        <dbReference type="ARBA" id="ARBA00022801"/>
    </source>
</evidence>
<dbReference type="Proteomes" id="UP001345691">
    <property type="component" value="Unassembled WGS sequence"/>
</dbReference>
<dbReference type="FunFam" id="3.40.50.300:FF:000077">
    <property type="entry name" value="Probable DNA repair helicase RAD25"/>
    <property type="match status" value="1"/>
</dbReference>
<sequence>MSMSLKRKALDAGSARSSKRSTPAPGTPVSLTSDDDYEGSDTRSQDDASDSEKEHIRKARARFDFSSIQGPKRKQAPSVFGEKDFSWLSLKPDHENRPLWIDPGVSTGSKKGPKITLEAFSPLAAQATDLLTTIAEPQSRPSYLHEYRFTEHSLYAALSVGLRGEDIIRALEKLSKTPVPESVIEFINRHTKTYGKVRLVLRNNKFYVESDERPIIDMLLRDPVIGPCKAVGTDVQVGRIQTKATVIQGTSNAKGVKQAGESNVEMPRDDPSKENEAMIAALRDEEDEEDTYKEAPNFEIAANKRDVVAKQCLDIGYPAISEYDFADDHENPTLPIDLRPSTSIRPYQERALSKMFGNGRGKSGIIVLPCGAGKTLVGITAGCHIKKSIVVLCTSAMSSHQWANEFKKWSDIKEEDIAVFSASEKRRFSGNAGVLVTTYSMITAGGKRAYDTQQMMDWVYGKEWGLMILDEVHVVPAKMFRKVGENIRAHCKLGLTATLLREDDKITDLNFIIGPKLYEANWMELADQGHIAKVQCAEVWCPMSMEFYQEYQKETTRKQALYYIMNPVKYQVCQYLIDYHEKRGDKIIVFSDNLFALKHYAVSMKKPFIYGDTSNQERISILENFQHNEMINTIFLSKIGDTSLDLPEATCLIQISSHYGSRRQEAQRLGRILRAKRRNDEGFNAFFYSLVSKDTTEMAYSAKRQAFLVDQGYAFKTITHLAGMAEMKDLAYRTSAERNELLALVMLQQETAADVEKIDDNMWSHLSAGSRPSAAAKKKLQVRRQAVLMADASGGGTMAPMYREQERRSKKSQMPESEWFKKEARRRELAAKKRKKEQMEAQRAGDA</sequence>
<comment type="catalytic activity">
    <reaction evidence="14">
        <text>ATP + H2O = ADP + phosphate + H(+)</text>
        <dbReference type="Rhea" id="RHEA:13065"/>
        <dbReference type="ChEBI" id="CHEBI:15377"/>
        <dbReference type="ChEBI" id="CHEBI:15378"/>
        <dbReference type="ChEBI" id="CHEBI:30616"/>
        <dbReference type="ChEBI" id="CHEBI:43474"/>
        <dbReference type="ChEBI" id="CHEBI:456216"/>
        <dbReference type="EC" id="5.6.2.4"/>
    </reaction>
</comment>
<gene>
    <name evidence="18" type="primary">SSL2</name>
    <name evidence="18" type="ORF">LTR69_001586</name>
    <name evidence="19" type="ORF">PV11_02083</name>
</gene>
<dbReference type="Pfam" id="PF04851">
    <property type="entry name" value="ResIII"/>
    <property type="match status" value="1"/>
</dbReference>
<keyword evidence="11" id="KW-0539">Nucleus</keyword>
<dbReference type="PANTHER" id="PTHR11274:SF0">
    <property type="entry name" value="GENERAL TRANSCRIPTION AND DNA REPAIR FACTOR IIH HELICASE SUBUNIT XPB"/>
    <property type="match status" value="1"/>
</dbReference>
<dbReference type="GO" id="GO:0097550">
    <property type="term" value="C:transcription preinitiation complex"/>
    <property type="evidence" value="ECO:0007669"/>
    <property type="project" value="TreeGrafter"/>
</dbReference>
<dbReference type="AlphaFoldDB" id="A0A0D1YV87"/>
<evidence type="ECO:0000313" key="19">
    <source>
        <dbReference type="EMBL" id="KIV86472.1"/>
    </source>
</evidence>
<dbReference type="Proteomes" id="UP000053599">
    <property type="component" value="Unassembled WGS sequence"/>
</dbReference>
<feature type="region of interest" description="Disordered" evidence="15">
    <location>
        <begin position="1"/>
        <end position="77"/>
    </location>
</feature>
<dbReference type="OrthoDB" id="10262986at2759"/>
<comment type="catalytic activity">
    <reaction evidence="12">
        <text>Couples ATP hydrolysis with the unwinding of duplex DNA by translocating in the 3'-5' direction.</text>
        <dbReference type="EC" id="5.6.2.4"/>
    </reaction>
</comment>
<dbReference type="CDD" id="cd18789">
    <property type="entry name" value="SF2_C_XPB"/>
    <property type="match status" value="1"/>
</dbReference>
<evidence type="ECO:0000313" key="21">
    <source>
        <dbReference type="Proteomes" id="UP001345691"/>
    </source>
</evidence>
<dbReference type="GO" id="GO:0006367">
    <property type="term" value="P:transcription initiation at RNA polymerase II promoter"/>
    <property type="evidence" value="ECO:0007669"/>
    <property type="project" value="InterPro"/>
</dbReference>
<evidence type="ECO:0000256" key="4">
    <source>
        <dbReference type="ARBA" id="ARBA00022763"/>
    </source>
</evidence>
<dbReference type="GO" id="GO:0005524">
    <property type="term" value="F:ATP binding"/>
    <property type="evidence" value="ECO:0007669"/>
    <property type="project" value="UniProtKB-KW"/>
</dbReference>
<evidence type="ECO:0000259" key="17">
    <source>
        <dbReference type="PROSITE" id="PS51194"/>
    </source>
</evidence>
<dbReference type="EC" id="5.6.2.4" evidence="13"/>
<evidence type="ECO:0000256" key="10">
    <source>
        <dbReference type="ARBA" id="ARBA00023235"/>
    </source>
</evidence>
<keyword evidence="7" id="KW-0067">ATP-binding</keyword>
<dbReference type="HOGENOM" id="CLU_008213_0_0_1"/>
<dbReference type="CDD" id="cd18029">
    <property type="entry name" value="DEXHc_XPB"/>
    <property type="match status" value="1"/>
</dbReference>
<feature type="domain" description="Helicase C-terminal" evidence="17">
    <location>
        <begin position="571"/>
        <end position="722"/>
    </location>
</feature>
<comment type="subcellular location">
    <subcellularLocation>
        <location evidence="1">Nucleus</location>
    </subcellularLocation>
</comment>
<keyword evidence="9" id="KW-0234">DNA repair</keyword>
<reference evidence="18 21" key="2">
    <citation type="submission" date="2023-08" db="EMBL/GenBank/DDBJ databases">
        <title>Black Yeasts Isolated from many extreme environments.</title>
        <authorList>
            <person name="Coleine C."/>
            <person name="Stajich J.E."/>
            <person name="Selbmann L."/>
        </authorList>
    </citation>
    <scope>NUCLEOTIDE SEQUENCE [LARGE SCALE GENOMIC DNA]</scope>
    <source>
        <strain evidence="18 21">CCFEE 6328</strain>
    </source>
</reference>
<dbReference type="Gene3D" id="3.40.50.300">
    <property type="entry name" value="P-loop containing nucleotide triphosphate hydrolases"/>
    <property type="match status" value="2"/>
</dbReference>
<feature type="compositionally biased region" description="Basic and acidic residues" evidence="15">
    <location>
        <begin position="40"/>
        <end position="55"/>
    </location>
</feature>
<dbReference type="PROSITE" id="PS51194">
    <property type="entry name" value="HELICASE_CTER"/>
    <property type="match status" value="1"/>
</dbReference>
<evidence type="ECO:0000313" key="20">
    <source>
        <dbReference type="Proteomes" id="UP000053599"/>
    </source>
</evidence>
<keyword evidence="10" id="KW-0413">Isomerase</keyword>
<evidence type="ECO:0000313" key="18">
    <source>
        <dbReference type="EMBL" id="KAK5067597.1"/>
    </source>
</evidence>
<evidence type="ECO:0000256" key="14">
    <source>
        <dbReference type="ARBA" id="ARBA00048988"/>
    </source>
</evidence>
<dbReference type="Pfam" id="PF16203">
    <property type="entry name" value="ERCC3_RAD25_C"/>
    <property type="match status" value="1"/>
</dbReference>
<evidence type="ECO:0000256" key="15">
    <source>
        <dbReference type="SAM" id="MobiDB-lite"/>
    </source>
</evidence>
<feature type="domain" description="Helicase ATP-binding" evidence="16">
    <location>
        <begin position="355"/>
        <end position="517"/>
    </location>
</feature>
<evidence type="ECO:0000256" key="9">
    <source>
        <dbReference type="ARBA" id="ARBA00023204"/>
    </source>
</evidence>
<feature type="region of interest" description="Disordered" evidence="15">
    <location>
        <begin position="793"/>
        <end position="847"/>
    </location>
</feature>
<evidence type="ECO:0000256" key="1">
    <source>
        <dbReference type="ARBA" id="ARBA00004123"/>
    </source>
</evidence>
<dbReference type="InterPro" id="IPR027417">
    <property type="entry name" value="P-loop_NTPase"/>
</dbReference>
<dbReference type="PROSITE" id="PS51192">
    <property type="entry name" value="HELICASE_ATP_BIND_1"/>
    <property type="match status" value="1"/>
</dbReference>
<dbReference type="GO" id="GO:0043138">
    <property type="term" value="F:3'-5' DNA helicase activity"/>
    <property type="evidence" value="ECO:0007669"/>
    <property type="project" value="UniProtKB-EC"/>
</dbReference>
<reference evidence="19 20" key="1">
    <citation type="submission" date="2015-01" db="EMBL/GenBank/DDBJ databases">
        <title>The Genome Sequence of Exophiala sideris CBS121828.</title>
        <authorList>
            <consortium name="The Broad Institute Genomics Platform"/>
            <person name="Cuomo C."/>
            <person name="de Hoog S."/>
            <person name="Gorbushina A."/>
            <person name="Stielow B."/>
            <person name="Teixiera M."/>
            <person name="Abouelleil A."/>
            <person name="Chapman S.B."/>
            <person name="Priest M."/>
            <person name="Young S.K."/>
            <person name="Wortman J."/>
            <person name="Nusbaum C."/>
            <person name="Birren B."/>
        </authorList>
    </citation>
    <scope>NUCLEOTIDE SEQUENCE [LARGE SCALE GENOMIC DNA]</scope>
    <source>
        <strain evidence="19 20">CBS 121828</strain>
    </source>
</reference>
<dbReference type="PANTHER" id="PTHR11274">
    <property type="entry name" value="RAD25/XP-B DNA REPAIR HELICASE"/>
    <property type="match status" value="1"/>
</dbReference>
<dbReference type="InterPro" id="IPR032438">
    <property type="entry name" value="ERCC3_RAD25_C"/>
</dbReference>
<keyword evidence="3" id="KW-0547">Nucleotide-binding</keyword>